<dbReference type="InterPro" id="IPR001878">
    <property type="entry name" value="Znf_CCHC"/>
</dbReference>
<evidence type="ECO:0000313" key="5">
    <source>
        <dbReference type="EMBL" id="MBW0542867.1"/>
    </source>
</evidence>
<evidence type="ECO:0000256" key="3">
    <source>
        <dbReference type="SAM" id="MobiDB-lite"/>
    </source>
</evidence>
<dbReference type="EMBL" id="AVOT02047561">
    <property type="protein sequence ID" value="MBW0542867.1"/>
    <property type="molecule type" value="Genomic_DNA"/>
</dbReference>
<evidence type="ECO:0000256" key="1">
    <source>
        <dbReference type="ARBA" id="ARBA00022664"/>
    </source>
</evidence>
<proteinExistence type="predicted"/>
<keyword evidence="1" id="KW-0507">mRNA processing</keyword>
<feature type="region of interest" description="Disordered" evidence="3">
    <location>
        <begin position="34"/>
        <end position="64"/>
    </location>
</feature>
<dbReference type="SUPFAM" id="SSF57756">
    <property type="entry name" value="Retrovirus zinc finger-like domains"/>
    <property type="match status" value="1"/>
</dbReference>
<protein>
    <recommendedName>
        <fullName evidence="4">CCHC-type domain-containing protein</fullName>
    </recommendedName>
</protein>
<keyword evidence="2" id="KW-0479">Metal-binding</keyword>
<comment type="caution">
    <text evidence="5">The sequence shown here is derived from an EMBL/GenBank/DDBJ whole genome shotgun (WGS) entry which is preliminary data.</text>
</comment>
<keyword evidence="2" id="KW-0863">Zinc-finger</keyword>
<dbReference type="GO" id="GO:0008270">
    <property type="term" value="F:zinc ion binding"/>
    <property type="evidence" value="ECO:0007669"/>
    <property type="project" value="UniProtKB-KW"/>
</dbReference>
<dbReference type="Proteomes" id="UP000765509">
    <property type="component" value="Unassembled WGS sequence"/>
</dbReference>
<feature type="domain" description="CCHC-type" evidence="4">
    <location>
        <begin position="10"/>
        <end position="25"/>
    </location>
</feature>
<evidence type="ECO:0000256" key="2">
    <source>
        <dbReference type="PROSITE-ProRule" id="PRU00047"/>
    </source>
</evidence>
<accession>A0A9Q3FST6</accession>
<dbReference type="InterPro" id="IPR036875">
    <property type="entry name" value="Znf_CCHC_sf"/>
</dbReference>
<dbReference type="AlphaFoldDB" id="A0A9Q3FST6"/>
<keyword evidence="6" id="KW-1185">Reference proteome</keyword>
<gene>
    <name evidence="5" type="ORF">O181_082582</name>
</gene>
<name>A0A9Q3FST6_9BASI</name>
<evidence type="ECO:0000259" key="4">
    <source>
        <dbReference type="PROSITE" id="PS50158"/>
    </source>
</evidence>
<dbReference type="GO" id="GO:0006397">
    <property type="term" value="P:mRNA processing"/>
    <property type="evidence" value="ECO:0007669"/>
    <property type="project" value="UniProtKB-KW"/>
</dbReference>
<reference evidence="5" key="1">
    <citation type="submission" date="2021-03" db="EMBL/GenBank/DDBJ databases">
        <title>Draft genome sequence of rust myrtle Austropuccinia psidii MF-1, a brazilian biotype.</title>
        <authorList>
            <person name="Quecine M.C."/>
            <person name="Pachon D.M.R."/>
            <person name="Bonatelli M.L."/>
            <person name="Correr F.H."/>
            <person name="Franceschini L.M."/>
            <person name="Leite T.F."/>
            <person name="Margarido G.R.A."/>
            <person name="Almeida C.A."/>
            <person name="Ferrarezi J.A."/>
            <person name="Labate C.A."/>
        </authorList>
    </citation>
    <scope>NUCLEOTIDE SEQUENCE</scope>
    <source>
        <strain evidence="5">MF-1</strain>
    </source>
</reference>
<feature type="compositionally biased region" description="Basic and acidic residues" evidence="3">
    <location>
        <begin position="34"/>
        <end position="58"/>
    </location>
</feature>
<dbReference type="PROSITE" id="PS50158">
    <property type="entry name" value="ZF_CCHC"/>
    <property type="match status" value="1"/>
</dbReference>
<keyword evidence="2" id="KW-0862">Zinc</keyword>
<dbReference type="GO" id="GO:0003676">
    <property type="term" value="F:nucleic acid binding"/>
    <property type="evidence" value="ECO:0007669"/>
    <property type="project" value="InterPro"/>
</dbReference>
<sequence>MAELIKKHTCQNCGPTDHYANNCPKVKKKGYAIEKATEEESQTKDSESDSMRDAIREQSDDDQDLKEGFLVEYQEEMKIEIQDIQLEAGITQDTANRNLCKHSQDAQTFQVTPTNGMAYIHGTDTKMTVCIDNAQHPLIIDSGAHCSIVARAYLDYHFSNWETQLLPTMAKNFKSASGEMKSTRTITKEIIIPHRKVNIRINPEFVVLEDAHIEGLVLGTDYQRM</sequence>
<evidence type="ECO:0000313" key="6">
    <source>
        <dbReference type="Proteomes" id="UP000765509"/>
    </source>
</evidence>
<organism evidence="5 6">
    <name type="scientific">Austropuccinia psidii MF-1</name>
    <dbReference type="NCBI Taxonomy" id="1389203"/>
    <lineage>
        <taxon>Eukaryota</taxon>
        <taxon>Fungi</taxon>
        <taxon>Dikarya</taxon>
        <taxon>Basidiomycota</taxon>
        <taxon>Pucciniomycotina</taxon>
        <taxon>Pucciniomycetes</taxon>
        <taxon>Pucciniales</taxon>
        <taxon>Sphaerophragmiaceae</taxon>
        <taxon>Austropuccinia</taxon>
    </lineage>
</organism>